<protein>
    <recommendedName>
        <fullName evidence="4">DUF1579 domain-containing protein</fullName>
    </recommendedName>
</protein>
<comment type="caution">
    <text evidence="2">The sequence shown here is derived from an EMBL/GenBank/DDBJ whole genome shotgun (WGS) entry which is preliminary data.</text>
</comment>
<dbReference type="Proteomes" id="UP000567246">
    <property type="component" value="Unassembled WGS sequence"/>
</dbReference>
<dbReference type="EMBL" id="JACHMW010000001">
    <property type="protein sequence ID" value="MBB5848695.1"/>
    <property type="molecule type" value="Genomic_DNA"/>
</dbReference>
<name>A0A7W9JIT1_9MICC</name>
<organism evidence="2 3">
    <name type="scientific">Micrococcus endophyticus</name>
    <dbReference type="NCBI Taxonomy" id="455343"/>
    <lineage>
        <taxon>Bacteria</taxon>
        <taxon>Bacillati</taxon>
        <taxon>Actinomycetota</taxon>
        <taxon>Actinomycetes</taxon>
        <taxon>Micrococcales</taxon>
        <taxon>Micrococcaceae</taxon>
        <taxon>Micrococcus</taxon>
    </lineage>
</organism>
<keyword evidence="3" id="KW-1185">Reference proteome</keyword>
<evidence type="ECO:0000256" key="1">
    <source>
        <dbReference type="SAM" id="MobiDB-lite"/>
    </source>
</evidence>
<proteinExistence type="predicted"/>
<evidence type="ECO:0000313" key="2">
    <source>
        <dbReference type="EMBL" id="MBB5848695.1"/>
    </source>
</evidence>
<dbReference type="AlphaFoldDB" id="A0A7W9JIT1"/>
<sequence>MDENASTAWTGTCGFRMLPTDDFAQGPSTARLTEVAGGAALALDYTWVHPEQGEQAGHLVLGRPDDGGRVTVAFTDSFHQSPEVRVLEGTAARTEGGGDAGRDRGAGAAPHPIDGDGVAVTMEYSGWGWTVAVRRQGGRLAMMMQNVVPAGVEGAEPGPYDVMRAAWTPAGA</sequence>
<dbReference type="RefSeq" id="WP_184171953.1">
    <property type="nucleotide sequence ID" value="NZ_BAABAG010000007.1"/>
</dbReference>
<feature type="region of interest" description="Disordered" evidence="1">
    <location>
        <begin position="89"/>
        <end position="114"/>
    </location>
</feature>
<accession>A0A7W9JIT1</accession>
<reference evidence="2 3" key="1">
    <citation type="submission" date="2020-08" db="EMBL/GenBank/DDBJ databases">
        <title>Sequencing the genomes of 1000 actinobacteria strains.</title>
        <authorList>
            <person name="Klenk H.-P."/>
        </authorList>
    </citation>
    <scope>NUCLEOTIDE SEQUENCE [LARGE SCALE GENOMIC DNA]</scope>
    <source>
        <strain evidence="2 3">DSM 17945</strain>
    </source>
</reference>
<gene>
    <name evidence="2" type="ORF">HDA33_001259</name>
</gene>
<evidence type="ECO:0000313" key="3">
    <source>
        <dbReference type="Proteomes" id="UP000567246"/>
    </source>
</evidence>
<evidence type="ECO:0008006" key="4">
    <source>
        <dbReference type="Google" id="ProtNLM"/>
    </source>
</evidence>